<dbReference type="GO" id="GO:0015297">
    <property type="term" value="F:antiporter activity"/>
    <property type="evidence" value="ECO:0007669"/>
    <property type="project" value="UniProtKB-KW"/>
</dbReference>
<dbReference type="NCBIfam" id="TIGR00797">
    <property type="entry name" value="matE"/>
    <property type="match status" value="1"/>
</dbReference>
<feature type="transmembrane region" description="Helical" evidence="13">
    <location>
        <begin position="162"/>
        <end position="182"/>
    </location>
</feature>
<comment type="subcellular location">
    <subcellularLocation>
        <location evidence="2">Cell membrane</location>
        <topology evidence="2">Multi-pass membrane protein</topology>
    </subcellularLocation>
</comment>
<feature type="transmembrane region" description="Helical" evidence="13">
    <location>
        <begin position="129"/>
        <end position="150"/>
    </location>
</feature>
<dbReference type="InterPro" id="IPR048279">
    <property type="entry name" value="MdtK-like"/>
</dbReference>
<comment type="function">
    <text evidence="1">Multidrug efflux pump.</text>
</comment>
<dbReference type="AlphaFoldDB" id="A0A841R0Y5"/>
<sequence>MQHFDYPRQMWRQFFSIWIPLFLTQLSLVAGGFFAATVAGRHSTVDLAGAAVGVNLWVPVLMTSIGLFMGLTPIISQLLGANQPTNIPSIVRQGIYLSLTVGLVTICMGSFLLPWMLDNLGLEPAVRKVTQGFLTFIAYGIIPCFISVTLRNVVDAHGYTRISLSIMTTGFFLNIILNYVFIDGYGSIPSLGGAGAGLAITISNSVNCLLFFLVMLFLPPFSHYRIFKEWEGLHFARWREQLKIGLPIGGANFLEISLFSIVGLLITSYGTQVIAAHNAANNFSNVLYSLPLSAGIAATILCGFELGAKRFAAALRYARMAQVFTISVATVLFILAFFNFNSIAGLYTNDPQMITLTASFMVYALMFTFADATGVPIQGALRGYKDVRFVFIVSLLCYWCIGLTLGIFLSHYTNLGPYGYWVGIICGLLAVSIAYNSRLIYLNRNRHKIQTTH</sequence>
<comment type="caution">
    <text evidence="14">The sequence shown here is derived from an EMBL/GenBank/DDBJ whole genome shotgun (WGS) entry which is preliminary data.</text>
</comment>
<name>A0A841R0Y5_9FIRM</name>
<dbReference type="RefSeq" id="WP_159822063.1">
    <property type="nucleotide sequence ID" value="NZ_CABWNB010000001.1"/>
</dbReference>
<dbReference type="EMBL" id="JACHHI010000001">
    <property type="protein sequence ID" value="MBB6477071.1"/>
    <property type="molecule type" value="Genomic_DNA"/>
</dbReference>
<evidence type="ECO:0000256" key="6">
    <source>
        <dbReference type="ARBA" id="ARBA00022449"/>
    </source>
</evidence>
<evidence type="ECO:0000256" key="10">
    <source>
        <dbReference type="ARBA" id="ARBA00023065"/>
    </source>
</evidence>
<dbReference type="Proteomes" id="UP000591941">
    <property type="component" value="Unassembled WGS sequence"/>
</dbReference>
<evidence type="ECO:0000256" key="1">
    <source>
        <dbReference type="ARBA" id="ARBA00003408"/>
    </source>
</evidence>
<evidence type="ECO:0000256" key="8">
    <source>
        <dbReference type="ARBA" id="ARBA00022692"/>
    </source>
</evidence>
<keyword evidence="10" id="KW-0406">Ion transport</keyword>
<evidence type="ECO:0000256" key="4">
    <source>
        <dbReference type="ARBA" id="ARBA00020268"/>
    </source>
</evidence>
<evidence type="ECO:0000256" key="5">
    <source>
        <dbReference type="ARBA" id="ARBA00022448"/>
    </source>
</evidence>
<feature type="transmembrane region" description="Helical" evidence="13">
    <location>
        <begin position="286"/>
        <end position="308"/>
    </location>
</feature>
<evidence type="ECO:0000256" key="12">
    <source>
        <dbReference type="ARBA" id="ARBA00031636"/>
    </source>
</evidence>
<dbReference type="Pfam" id="PF01554">
    <property type="entry name" value="MatE"/>
    <property type="match status" value="2"/>
</dbReference>
<keyword evidence="8 13" id="KW-0812">Transmembrane</keyword>
<dbReference type="PANTHER" id="PTHR43298">
    <property type="entry name" value="MULTIDRUG RESISTANCE PROTEIN NORM-RELATED"/>
    <property type="match status" value="1"/>
</dbReference>
<feature type="transmembrane region" description="Helical" evidence="13">
    <location>
        <begin position="194"/>
        <end position="218"/>
    </location>
</feature>
<proteinExistence type="inferred from homology"/>
<feature type="transmembrane region" description="Helical" evidence="13">
    <location>
        <begin position="14"/>
        <end position="36"/>
    </location>
</feature>
<feature type="transmembrane region" description="Helical" evidence="13">
    <location>
        <begin position="360"/>
        <end position="377"/>
    </location>
</feature>
<organism evidence="14 15">
    <name type="scientific">Negativicoccus succinicivorans</name>
    <dbReference type="NCBI Taxonomy" id="620903"/>
    <lineage>
        <taxon>Bacteria</taxon>
        <taxon>Bacillati</taxon>
        <taxon>Bacillota</taxon>
        <taxon>Negativicutes</taxon>
        <taxon>Veillonellales</taxon>
        <taxon>Veillonellaceae</taxon>
        <taxon>Negativicoccus</taxon>
    </lineage>
</organism>
<feature type="transmembrane region" description="Helical" evidence="13">
    <location>
        <begin position="244"/>
        <end position="266"/>
    </location>
</feature>
<keyword evidence="11 13" id="KW-0472">Membrane</keyword>
<evidence type="ECO:0000256" key="7">
    <source>
        <dbReference type="ARBA" id="ARBA00022475"/>
    </source>
</evidence>
<keyword evidence="15" id="KW-1185">Reference proteome</keyword>
<dbReference type="GO" id="GO:0005886">
    <property type="term" value="C:plasma membrane"/>
    <property type="evidence" value="ECO:0007669"/>
    <property type="project" value="UniProtKB-SubCell"/>
</dbReference>
<evidence type="ECO:0000256" key="2">
    <source>
        <dbReference type="ARBA" id="ARBA00004651"/>
    </source>
</evidence>
<dbReference type="GO" id="GO:0042910">
    <property type="term" value="F:xenobiotic transmembrane transporter activity"/>
    <property type="evidence" value="ECO:0007669"/>
    <property type="project" value="InterPro"/>
</dbReference>
<keyword evidence="5" id="KW-0813">Transport</keyword>
<dbReference type="InterPro" id="IPR050222">
    <property type="entry name" value="MATE_MdtK"/>
</dbReference>
<dbReference type="PIRSF" id="PIRSF006603">
    <property type="entry name" value="DinF"/>
    <property type="match status" value="1"/>
</dbReference>
<keyword evidence="9 13" id="KW-1133">Transmembrane helix</keyword>
<reference evidence="14 15" key="1">
    <citation type="submission" date="2020-08" db="EMBL/GenBank/DDBJ databases">
        <title>Genomic Encyclopedia of Type Strains, Phase IV (KMG-IV): sequencing the most valuable type-strain genomes for metagenomic binning, comparative biology and taxonomic classification.</title>
        <authorList>
            <person name="Goeker M."/>
        </authorList>
    </citation>
    <scope>NUCLEOTIDE SEQUENCE [LARGE SCALE GENOMIC DNA]</scope>
    <source>
        <strain evidence="14 15">DSM 21255</strain>
    </source>
</reference>
<feature type="transmembrane region" description="Helical" evidence="13">
    <location>
        <begin position="56"/>
        <end position="75"/>
    </location>
</feature>
<evidence type="ECO:0000313" key="14">
    <source>
        <dbReference type="EMBL" id="MBB6477071.1"/>
    </source>
</evidence>
<evidence type="ECO:0000256" key="3">
    <source>
        <dbReference type="ARBA" id="ARBA00010199"/>
    </source>
</evidence>
<dbReference type="InterPro" id="IPR002528">
    <property type="entry name" value="MATE_fam"/>
</dbReference>
<dbReference type="GO" id="GO:0006811">
    <property type="term" value="P:monoatomic ion transport"/>
    <property type="evidence" value="ECO:0007669"/>
    <property type="project" value="UniProtKB-KW"/>
</dbReference>
<evidence type="ECO:0000256" key="11">
    <source>
        <dbReference type="ARBA" id="ARBA00023136"/>
    </source>
</evidence>
<evidence type="ECO:0000256" key="9">
    <source>
        <dbReference type="ARBA" id="ARBA00022989"/>
    </source>
</evidence>
<keyword evidence="6" id="KW-0050">Antiport</keyword>
<evidence type="ECO:0000256" key="13">
    <source>
        <dbReference type="SAM" id="Phobius"/>
    </source>
</evidence>
<protein>
    <recommendedName>
        <fullName evidence="4">Probable multidrug resistance protein NorM</fullName>
    </recommendedName>
    <alternativeName>
        <fullName evidence="12">Multidrug-efflux transporter</fullName>
    </alternativeName>
</protein>
<comment type="similarity">
    <text evidence="3">Belongs to the multi antimicrobial extrusion (MATE) (TC 2.A.66.1) family.</text>
</comment>
<dbReference type="GeneID" id="93485377"/>
<dbReference type="CDD" id="cd13131">
    <property type="entry name" value="MATE_NorM_like"/>
    <property type="match status" value="1"/>
</dbReference>
<feature type="transmembrane region" description="Helical" evidence="13">
    <location>
        <begin position="320"/>
        <end position="340"/>
    </location>
</feature>
<evidence type="ECO:0000313" key="15">
    <source>
        <dbReference type="Proteomes" id="UP000591941"/>
    </source>
</evidence>
<accession>A0A841R0Y5</accession>
<dbReference type="OrthoDB" id="9780160at2"/>
<feature type="transmembrane region" description="Helical" evidence="13">
    <location>
        <begin position="389"/>
        <end position="412"/>
    </location>
</feature>
<keyword evidence="7" id="KW-1003">Cell membrane</keyword>
<gene>
    <name evidence="14" type="ORF">HNR45_000093</name>
</gene>
<feature type="transmembrane region" description="Helical" evidence="13">
    <location>
        <begin position="418"/>
        <end position="436"/>
    </location>
</feature>
<dbReference type="PANTHER" id="PTHR43298:SF2">
    <property type="entry name" value="FMN_FAD EXPORTER YEEO-RELATED"/>
    <property type="match status" value="1"/>
</dbReference>
<feature type="transmembrane region" description="Helical" evidence="13">
    <location>
        <begin position="95"/>
        <end position="117"/>
    </location>
</feature>